<gene>
    <name evidence="2" type="ORF">Ae201684_011610</name>
</gene>
<dbReference type="SUPFAM" id="SSF47473">
    <property type="entry name" value="EF-hand"/>
    <property type="match status" value="1"/>
</dbReference>
<reference evidence="2 3" key="1">
    <citation type="submission" date="2019-07" db="EMBL/GenBank/DDBJ databases">
        <title>Genomics analysis of Aphanomyces spp. identifies a new class of oomycete effector associated with host adaptation.</title>
        <authorList>
            <person name="Gaulin E."/>
        </authorList>
    </citation>
    <scope>NUCLEOTIDE SEQUENCE [LARGE SCALE GENOMIC DNA]</scope>
    <source>
        <strain evidence="2 3">ATCC 201684</strain>
    </source>
</reference>
<name>A0A6G0WU87_9STRA</name>
<comment type="caution">
    <text evidence="2">The sequence shown here is derived from an EMBL/GenBank/DDBJ whole genome shotgun (WGS) entry which is preliminary data.</text>
</comment>
<proteinExistence type="predicted"/>
<dbReference type="EMBL" id="VJMJ01000147">
    <property type="protein sequence ID" value="KAF0731062.1"/>
    <property type="molecule type" value="Genomic_DNA"/>
</dbReference>
<keyword evidence="3" id="KW-1185">Reference proteome</keyword>
<dbReference type="Gene3D" id="1.10.238.10">
    <property type="entry name" value="EF-hand"/>
    <property type="match status" value="1"/>
</dbReference>
<dbReference type="AlphaFoldDB" id="A0A6G0WU87"/>
<feature type="region of interest" description="Disordered" evidence="1">
    <location>
        <begin position="111"/>
        <end position="142"/>
    </location>
</feature>
<evidence type="ECO:0000256" key="1">
    <source>
        <dbReference type="SAM" id="MobiDB-lite"/>
    </source>
</evidence>
<evidence type="ECO:0000313" key="2">
    <source>
        <dbReference type="EMBL" id="KAF0731062.1"/>
    </source>
</evidence>
<organism evidence="2 3">
    <name type="scientific">Aphanomyces euteiches</name>
    <dbReference type="NCBI Taxonomy" id="100861"/>
    <lineage>
        <taxon>Eukaryota</taxon>
        <taxon>Sar</taxon>
        <taxon>Stramenopiles</taxon>
        <taxon>Oomycota</taxon>
        <taxon>Saprolegniomycetes</taxon>
        <taxon>Saprolegniales</taxon>
        <taxon>Verrucalvaceae</taxon>
        <taxon>Aphanomyces</taxon>
    </lineage>
</organism>
<dbReference type="Proteomes" id="UP000481153">
    <property type="component" value="Unassembled WGS sequence"/>
</dbReference>
<dbReference type="InterPro" id="IPR011992">
    <property type="entry name" value="EF-hand-dom_pair"/>
</dbReference>
<sequence length="513" mass="55281">MVWNGVKPSHASIAERRAMKRHAIPEHAYTGYVPGDTREPEAPKPVVGKIKRAIVGYGGHRHNKQDMIGTTFTHGLQVVPHPVELRKLKQPTKSKPDKAMSTSAYGNFDELSGYGQFAEPPRSKDSNQDDNDDVMEPTKRSGYGEFVNASGYGQFAKPPKAASGYGEFEKASGYGQFAAPPKANSGYGEFEKTSGYGQFAAPPAKAASGYGEFERASGYGQFAAPPKANSGYGEFEKASGYGQFAAPPKAHSGYGEFERASGYGQFAAPPEADSGYGGFERASGYGQFAEPPKAHSGYGEFEKASGYGQFAAPPPSISSEYGEFAKASGYGQFASPRHACDPSNDEQLSAPAIKRRVSRTNIQFAAKPNGAAVPPVRLGALHAPTKPSKPTASNEIHFDVFCCDENLRALYMRAIQHVGGRQSVRNLFARVTSVVHQKKGSTTEKRQRVKAVFQRVTSRDGTVGREQLKEALGQLSSLCTDQEILAMFSYFDRTCSGRVRASHFVGLFDAAIG</sequence>
<dbReference type="VEuPathDB" id="FungiDB:AeMF1_019593"/>
<evidence type="ECO:0008006" key="4">
    <source>
        <dbReference type="Google" id="ProtNLM"/>
    </source>
</evidence>
<protein>
    <recommendedName>
        <fullName evidence="4">Calmodulin</fullName>
    </recommendedName>
</protein>
<evidence type="ECO:0000313" key="3">
    <source>
        <dbReference type="Proteomes" id="UP000481153"/>
    </source>
</evidence>
<accession>A0A6G0WU87</accession>